<feature type="compositionally biased region" description="Basic and acidic residues" evidence="1">
    <location>
        <begin position="175"/>
        <end position="213"/>
    </location>
</feature>
<gene>
    <name evidence="2" type="ORF">LCGC14_1653130</name>
</gene>
<dbReference type="AlphaFoldDB" id="A0A0F9KC47"/>
<sequence>MTIKKRLEVIEQKILIKDFEQQTSKKAIWKNKETKAYILWKEERGEIKKESPSDVEEQTERIIAKSVKNSLLIATPNETEEMLIYQDGIFIGGKIALSKIKQVIKEKANKAYSTDRRGKIKPYYLSIAIQKMIIDFIKSFSCCPLDDFDANERIINLKNGLYYLDGFQGVIPNPRTEDGHYDTKEDKKDSNKERPSMRPDEKEGHGKTSGDKDYYGKAYGDPGYASDLVTAQTKIASLDTEVQNLKTEKRASKLADRALHLARVSASRGIIPFDLSNIEKQAKEYIKLDENGVRIVTAQLEALPVVDRRALEA</sequence>
<proteinExistence type="predicted"/>
<evidence type="ECO:0000256" key="1">
    <source>
        <dbReference type="SAM" id="MobiDB-lite"/>
    </source>
</evidence>
<dbReference type="EMBL" id="LAZR01013933">
    <property type="protein sequence ID" value="KKM19678.1"/>
    <property type="molecule type" value="Genomic_DNA"/>
</dbReference>
<accession>A0A0F9KC47</accession>
<protein>
    <submittedName>
        <fullName evidence="2">Uncharacterized protein</fullName>
    </submittedName>
</protein>
<comment type="caution">
    <text evidence="2">The sequence shown here is derived from an EMBL/GenBank/DDBJ whole genome shotgun (WGS) entry which is preliminary data.</text>
</comment>
<organism evidence="2">
    <name type="scientific">marine sediment metagenome</name>
    <dbReference type="NCBI Taxonomy" id="412755"/>
    <lineage>
        <taxon>unclassified sequences</taxon>
        <taxon>metagenomes</taxon>
        <taxon>ecological metagenomes</taxon>
    </lineage>
</organism>
<reference evidence="2" key="1">
    <citation type="journal article" date="2015" name="Nature">
        <title>Complex archaea that bridge the gap between prokaryotes and eukaryotes.</title>
        <authorList>
            <person name="Spang A."/>
            <person name="Saw J.H."/>
            <person name="Jorgensen S.L."/>
            <person name="Zaremba-Niedzwiedzka K."/>
            <person name="Martijn J."/>
            <person name="Lind A.E."/>
            <person name="van Eijk R."/>
            <person name="Schleper C."/>
            <person name="Guy L."/>
            <person name="Ettema T.J."/>
        </authorList>
    </citation>
    <scope>NUCLEOTIDE SEQUENCE</scope>
</reference>
<feature type="non-terminal residue" evidence="2">
    <location>
        <position position="313"/>
    </location>
</feature>
<evidence type="ECO:0000313" key="2">
    <source>
        <dbReference type="EMBL" id="KKM19678.1"/>
    </source>
</evidence>
<feature type="region of interest" description="Disordered" evidence="1">
    <location>
        <begin position="174"/>
        <end position="213"/>
    </location>
</feature>
<name>A0A0F9KC47_9ZZZZ</name>